<accession>A0A841FPG3</accession>
<evidence type="ECO:0000256" key="1">
    <source>
        <dbReference type="SAM" id="Phobius"/>
    </source>
</evidence>
<reference evidence="2 3" key="1">
    <citation type="submission" date="2020-08" db="EMBL/GenBank/DDBJ databases">
        <title>Genomic Encyclopedia of Type Strains, Phase IV (KMG-IV): sequencing the most valuable type-strain genomes for metagenomic binning, comparative biology and taxonomic classification.</title>
        <authorList>
            <person name="Goeker M."/>
        </authorList>
    </citation>
    <scope>NUCLEOTIDE SEQUENCE [LARGE SCALE GENOMIC DNA]</scope>
    <source>
        <strain evidence="2 3">YIM 65646</strain>
    </source>
</reference>
<name>A0A841FPG3_9ACTN</name>
<dbReference type="Proteomes" id="UP000548476">
    <property type="component" value="Unassembled WGS sequence"/>
</dbReference>
<comment type="caution">
    <text evidence="2">The sequence shown here is derived from an EMBL/GenBank/DDBJ whole genome shotgun (WGS) entry which is preliminary data.</text>
</comment>
<keyword evidence="1" id="KW-0472">Membrane</keyword>
<feature type="transmembrane region" description="Helical" evidence="1">
    <location>
        <begin position="44"/>
        <end position="65"/>
    </location>
</feature>
<evidence type="ECO:0000313" key="3">
    <source>
        <dbReference type="Proteomes" id="UP000548476"/>
    </source>
</evidence>
<proteinExistence type="predicted"/>
<dbReference type="AlphaFoldDB" id="A0A841FPG3"/>
<dbReference type="RefSeq" id="WP_184788007.1">
    <property type="nucleotide sequence ID" value="NZ_BONT01000007.1"/>
</dbReference>
<organism evidence="2 3">
    <name type="scientific">Phytomonospora endophytica</name>
    <dbReference type="NCBI Taxonomy" id="714109"/>
    <lineage>
        <taxon>Bacteria</taxon>
        <taxon>Bacillati</taxon>
        <taxon>Actinomycetota</taxon>
        <taxon>Actinomycetes</taxon>
        <taxon>Micromonosporales</taxon>
        <taxon>Micromonosporaceae</taxon>
        <taxon>Phytomonospora</taxon>
    </lineage>
</organism>
<dbReference type="EMBL" id="JACHGT010000006">
    <property type="protein sequence ID" value="MBB6035137.1"/>
    <property type="molecule type" value="Genomic_DNA"/>
</dbReference>
<evidence type="ECO:0000313" key="2">
    <source>
        <dbReference type="EMBL" id="MBB6035137.1"/>
    </source>
</evidence>
<keyword evidence="1" id="KW-0812">Transmembrane</keyword>
<gene>
    <name evidence="2" type="ORF">HNR73_002994</name>
</gene>
<protein>
    <submittedName>
        <fullName evidence="2">Uncharacterized protein</fullName>
    </submittedName>
</protein>
<keyword evidence="3" id="KW-1185">Reference proteome</keyword>
<keyword evidence="1" id="KW-1133">Transmembrane helix</keyword>
<sequence>MRKLWSSFRTFIAKIPRISWLVLGTVVAVGPVVRYVTTAAIDPAMAASILGGFATITVAALTVALGRYVERMKQIEAEQHQRRAEMHSEFIAEFVRGLGLDQAPSVRKPVGEAQLAQTMANFTASALAWSTPVVLQAVRQWRKDSNQLSTEAQSDPAFVFGSVERLIRAIRVELGHSDKGLKDYDLVGLFVNDLDSFLTKRGIKT</sequence>